<dbReference type="Gene3D" id="3.30.559.70">
    <property type="entry name" value="Choline/Carnitine o-acyltransferase, domain 2"/>
    <property type="match status" value="2"/>
</dbReference>
<sequence>MIHNCLVFKRLIDREELQPLVLRGTVPICMSQYERLFSTTRIPGVDVDELCHYSTSESKMSMNDLEPRGLPERGKLMLHGDGRSIWFDKSLSVQVFKDATAGMNCEHSMADAPAMAHMWEYIITRE</sequence>
<keyword evidence="1" id="KW-0012">Acyltransferase</keyword>
<evidence type="ECO:0000259" key="2">
    <source>
        <dbReference type="Pfam" id="PF00755"/>
    </source>
</evidence>
<comment type="caution">
    <text evidence="3">The sequence shown here is derived from an EMBL/GenBank/DDBJ whole genome shotgun (WGS) entry which is preliminary data.</text>
</comment>
<evidence type="ECO:0000313" key="4">
    <source>
        <dbReference type="Proteomes" id="UP001321473"/>
    </source>
</evidence>
<dbReference type="GO" id="GO:0004095">
    <property type="term" value="F:carnitine O-palmitoyltransferase activity"/>
    <property type="evidence" value="ECO:0007669"/>
    <property type="project" value="TreeGrafter"/>
</dbReference>
<dbReference type="Proteomes" id="UP001321473">
    <property type="component" value="Unassembled WGS sequence"/>
</dbReference>
<dbReference type="Pfam" id="PF00755">
    <property type="entry name" value="Carn_acyltransf"/>
    <property type="match status" value="2"/>
</dbReference>
<keyword evidence="1" id="KW-0808">Transferase</keyword>
<evidence type="ECO:0000256" key="1">
    <source>
        <dbReference type="ARBA" id="ARBA00023315"/>
    </source>
</evidence>
<dbReference type="InterPro" id="IPR039551">
    <property type="entry name" value="Cho/carn_acyl_trans"/>
</dbReference>
<proteinExistence type="predicted"/>
<feature type="domain" description="Choline/carnitine acyltransferase" evidence="2">
    <location>
        <begin position="1"/>
        <end position="56"/>
    </location>
</feature>
<dbReference type="AlphaFoldDB" id="A0AAQ4FPL6"/>
<keyword evidence="4" id="KW-1185">Reference proteome</keyword>
<feature type="domain" description="Choline/carnitine acyltransferase" evidence="2">
    <location>
        <begin position="73"/>
        <end position="123"/>
    </location>
</feature>
<name>A0AAQ4FPL6_AMBAM</name>
<dbReference type="PANTHER" id="PTHR22589">
    <property type="entry name" value="CARNITINE O-ACYLTRANSFERASE"/>
    <property type="match status" value="1"/>
</dbReference>
<dbReference type="SUPFAM" id="SSF52777">
    <property type="entry name" value="CoA-dependent acyltransferases"/>
    <property type="match status" value="1"/>
</dbReference>
<dbReference type="GO" id="GO:0009437">
    <property type="term" value="P:carnitine metabolic process"/>
    <property type="evidence" value="ECO:0007669"/>
    <property type="project" value="TreeGrafter"/>
</dbReference>
<dbReference type="GO" id="GO:0005739">
    <property type="term" value="C:mitochondrion"/>
    <property type="evidence" value="ECO:0007669"/>
    <property type="project" value="TreeGrafter"/>
</dbReference>
<gene>
    <name evidence="3" type="ORF">V5799_021073</name>
</gene>
<dbReference type="InterPro" id="IPR000542">
    <property type="entry name" value="Carn_acyl_trans"/>
</dbReference>
<dbReference type="EMBL" id="JARKHS020000059">
    <property type="protein sequence ID" value="KAK8789160.1"/>
    <property type="molecule type" value="Genomic_DNA"/>
</dbReference>
<dbReference type="GO" id="GO:0006631">
    <property type="term" value="P:fatty acid metabolic process"/>
    <property type="evidence" value="ECO:0007669"/>
    <property type="project" value="TreeGrafter"/>
</dbReference>
<dbReference type="InterPro" id="IPR042231">
    <property type="entry name" value="Cho/carn_acyl_trans_2"/>
</dbReference>
<evidence type="ECO:0000313" key="3">
    <source>
        <dbReference type="EMBL" id="KAK8789160.1"/>
    </source>
</evidence>
<dbReference type="PANTHER" id="PTHR22589:SF31">
    <property type="entry name" value="CARNITINE O-PALMITOYLTRANSFERASE"/>
    <property type="match status" value="1"/>
</dbReference>
<accession>A0AAQ4FPL6</accession>
<reference evidence="3 4" key="1">
    <citation type="journal article" date="2023" name="Arcadia Sci">
        <title>De novo assembly of a long-read Amblyomma americanum tick genome.</title>
        <authorList>
            <person name="Chou S."/>
            <person name="Poskanzer K.E."/>
            <person name="Rollins M."/>
            <person name="Thuy-Boun P.S."/>
        </authorList>
    </citation>
    <scope>NUCLEOTIDE SEQUENCE [LARGE SCALE GENOMIC DNA]</scope>
    <source>
        <strain evidence="3">F_SG_1</strain>
        <tissue evidence="3">Salivary glands</tissue>
    </source>
</reference>
<organism evidence="3 4">
    <name type="scientific">Amblyomma americanum</name>
    <name type="common">Lone star tick</name>
    <dbReference type="NCBI Taxonomy" id="6943"/>
    <lineage>
        <taxon>Eukaryota</taxon>
        <taxon>Metazoa</taxon>
        <taxon>Ecdysozoa</taxon>
        <taxon>Arthropoda</taxon>
        <taxon>Chelicerata</taxon>
        <taxon>Arachnida</taxon>
        <taxon>Acari</taxon>
        <taxon>Parasitiformes</taxon>
        <taxon>Ixodida</taxon>
        <taxon>Ixodoidea</taxon>
        <taxon>Ixodidae</taxon>
        <taxon>Amblyomminae</taxon>
        <taxon>Amblyomma</taxon>
    </lineage>
</organism>
<protein>
    <recommendedName>
        <fullName evidence="2">Choline/carnitine acyltransferase domain-containing protein</fullName>
    </recommendedName>
</protein>